<dbReference type="EMBL" id="JABWGN010000008">
    <property type="protein sequence ID" value="NUW33977.1"/>
    <property type="molecule type" value="Genomic_DNA"/>
</dbReference>
<dbReference type="InterPro" id="IPR036890">
    <property type="entry name" value="HATPase_C_sf"/>
</dbReference>
<feature type="domain" description="Histidine kinase/HSP90-like ATPase" evidence="6">
    <location>
        <begin position="295"/>
        <end position="380"/>
    </location>
</feature>
<keyword evidence="8" id="KW-1185">Reference proteome</keyword>
<dbReference type="CDD" id="cd16917">
    <property type="entry name" value="HATPase_UhpB-NarQ-NarX-like"/>
    <property type="match status" value="1"/>
</dbReference>
<dbReference type="GO" id="GO:0016301">
    <property type="term" value="F:kinase activity"/>
    <property type="evidence" value="ECO:0007669"/>
    <property type="project" value="UniProtKB-KW"/>
</dbReference>
<evidence type="ECO:0000256" key="1">
    <source>
        <dbReference type="ARBA" id="ARBA00022679"/>
    </source>
</evidence>
<sequence length="384" mass="41809">MSGQVKRHTEERMARMIAYTRAGTTPFVYIPLLGWDDLAHPLLSVVTALAATAEAAWFFRRAWRSGDLRDPLLIWGDVVFCVVVMLVGTRAAFPADRNVITTEFLPYSLVASAAMGFGLGFGRRAVPGVAALCLSWPVALYPHYAIKVVSDLLGFLLWYAIAVLIGRELRTLADAAEKAQDATRRAERLLAEQERLTMITRHRELTHREIHDHLLPIVDHVAAGQHVDPGLARAARLGANRARRFIMDPRAADELPFEQLMEEVCDAYIARGLALTSVILVDGDPPEEVGEAVAAATREALTNVLKHAGEEARVNLFVEAGPDRLEVVIRDRGHGFAAGQARPGGGFLRTFAAVARHGGVCDVTSEPGAGTRVAIRWPEAAHAG</sequence>
<evidence type="ECO:0000256" key="3">
    <source>
        <dbReference type="ARBA" id="ARBA00023012"/>
    </source>
</evidence>
<proteinExistence type="predicted"/>
<dbReference type="GO" id="GO:0005524">
    <property type="term" value="F:ATP binding"/>
    <property type="evidence" value="ECO:0007669"/>
    <property type="project" value="UniProtKB-KW"/>
</dbReference>
<feature type="transmembrane region" description="Helical" evidence="5">
    <location>
        <begin position="104"/>
        <end position="122"/>
    </location>
</feature>
<dbReference type="AlphaFoldDB" id="A0A7Y6M480"/>
<keyword evidence="4" id="KW-0175">Coiled coil</keyword>
<feature type="transmembrane region" description="Helical" evidence="5">
    <location>
        <begin position="72"/>
        <end position="92"/>
    </location>
</feature>
<organism evidence="7 8">
    <name type="scientific">Nonomuraea montanisoli</name>
    <dbReference type="NCBI Taxonomy" id="2741721"/>
    <lineage>
        <taxon>Bacteria</taxon>
        <taxon>Bacillati</taxon>
        <taxon>Actinomycetota</taxon>
        <taxon>Actinomycetes</taxon>
        <taxon>Streptosporangiales</taxon>
        <taxon>Streptosporangiaceae</taxon>
        <taxon>Nonomuraea</taxon>
    </lineage>
</organism>
<keyword evidence="1" id="KW-0808">Transferase</keyword>
<feature type="transmembrane region" description="Helical" evidence="5">
    <location>
        <begin position="41"/>
        <end position="60"/>
    </location>
</feature>
<protein>
    <submittedName>
        <fullName evidence="7">ATP-binding protein</fullName>
    </submittedName>
</protein>
<feature type="transmembrane region" description="Helical" evidence="5">
    <location>
        <begin position="16"/>
        <end position="35"/>
    </location>
</feature>
<dbReference type="InterPro" id="IPR003594">
    <property type="entry name" value="HATPase_dom"/>
</dbReference>
<dbReference type="PANTHER" id="PTHR24421:SF58">
    <property type="entry name" value="SIGNAL TRANSDUCTION HISTIDINE-PROTEIN KINASE_PHOSPHATASE UHPB"/>
    <property type="match status" value="1"/>
</dbReference>
<dbReference type="Gene3D" id="3.30.565.10">
    <property type="entry name" value="Histidine kinase-like ATPase, C-terminal domain"/>
    <property type="match status" value="1"/>
</dbReference>
<dbReference type="InterPro" id="IPR050482">
    <property type="entry name" value="Sensor_HK_TwoCompSys"/>
</dbReference>
<name>A0A7Y6M480_9ACTN</name>
<reference evidence="7 8" key="1">
    <citation type="submission" date="2020-06" db="EMBL/GenBank/DDBJ databases">
        <title>Nonomuraea sp. SMC257, a novel actinomycete isolated from soil.</title>
        <authorList>
            <person name="Chanama M."/>
        </authorList>
    </citation>
    <scope>NUCLEOTIDE SEQUENCE [LARGE SCALE GENOMIC DNA]</scope>
    <source>
        <strain evidence="7 8">SMC257</strain>
    </source>
</reference>
<dbReference type="Pfam" id="PF02518">
    <property type="entry name" value="HATPase_c"/>
    <property type="match status" value="1"/>
</dbReference>
<keyword evidence="2" id="KW-0418">Kinase</keyword>
<dbReference type="PANTHER" id="PTHR24421">
    <property type="entry name" value="NITRATE/NITRITE SENSOR PROTEIN NARX-RELATED"/>
    <property type="match status" value="1"/>
</dbReference>
<evidence type="ECO:0000313" key="7">
    <source>
        <dbReference type="EMBL" id="NUW33977.1"/>
    </source>
</evidence>
<evidence type="ECO:0000259" key="6">
    <source>
        <dbReference type="Pfam" id="PF02518"/>
    </source>
</evidence>
<keyword evidence="7" id="KW-0547">Nucleotide-binding</keyword>
<keyword evidence="7" id="KW-0067">ATP-binding</keyword>
<accession>A0A7Y6M480</accession>
<keyword evidence="5" id="KW-0472">Membrane</keyword>
<feature type="transmembrane region" description="Helical" evidence="5">
    <location>
        <begin position="152"/>
        <end position="169"/>
    </location>
</feature>
<feature type="coiled-coil region" evidence="4">
    <location>
        <begin position="169"/>
        <end position="196"/>
    </location>
</feature>
<keyword evidence="5" id="KW-0812">Transmembrane</keyword>
<evidence type="ECO:0000256" key="4">
    <source>
        <dbReference type="SAM" id="Coils"/>
    </source>
</evidence>
<dbReference type="RefSeq" id="WP_175591433.1">
    <property type="nucleotide sequence ID" value="NZ_JABWGN010000008.1"/>
</dbReference>
<evidence type="ECO:0000313" key="8">
    <source>
        <dbReference type="Proteomes" id="UP000586042"/>
    </source>
</evidence>
<evidence type="ECO:0000256" key="5">
    <source>
        <dbReference type="SAM" id="Phobius"/>
    </source>
</evidence>
<evidence type="ECO:0000256" key="2">
    <source>
        <dbReference type="ARBA" id="ARBA00022777"/>
    </source>
</evidence>
<dbReference type="GO" id="GO:0000160">
    <property type="term" value="P:phosphorelay signal transduction system"/>
    <property type="evidence" value="ECO:0007669"/>
    <property type="project" value="UniProtKB-KW"/>
</dbReference>
<comment type="caution">
    <text evidence="7">The sequence shown here is derived from an EMBL/GenBank/DDBJ whole genome shotgun (WGS) entry which is preliminary data.</text>
</comment>
<dbReference type="Proteomes" id="UP000586042">
    <property type="component" value="Unassembled WGS sequence"/>
</dbReference>
<keyword evidence="5" id="KW-1133">Transmembrane helix</keyword>
<keyword evidence="3" id="KW-0902">Two-component regulatory system</keyword>
<dbReference type="SUPFAM" id="SSF55874">
    <property type="entry name" value="ATPase domain of HSP90 chaperone/DNA topoisomerase II/histidine kinase"/>
    <property type="match status" value="1"/>
</dbReference>
<gene>
    <name evidence="7" type="ORF">HTZ77_21440</name>
</gene>